<dbReference type="OrthoDB" id="417481at2759"/>
<gene>
    <name evidence="2" type="ORF">AWRI4620_LOCUS5800</name>
</gene>
<comment type="caution">
    <text evidence="2">The sequence shown here is derived from an EMBL/GenBank/DDBJ whole genome shotgun (WGS) entry which is preliminary data.</text>
</comment>
<evidence type="ECO:0000313" key="3">
    <source>
        <dbReference type="Proteomes" id="UP000745764"/>
    </source>
</evidence>
<keyword evidence="3" id="KW-1185">Reference proteome</keyword>
<sequence>MDFWRFNQPQTVNLQKIEAGIDVRTTIMVRNIPNRVDFEDLKLFLDATSEGHYDFSYVRIDLSNNLDVNFELQPQDLCIYSNFTCVFVSFLSNLQPRSGR</sequence>
<feature type="domain" description="Mei2-like C-terminal RNA recognition motif" evidence="1">
    <location>
        <begin position="24"/>
        <end position="70"/>
    </location>
</feature>
<evidence type="ECO:0000259" key="1">
    <source>
        <dbReference type="Pfam" id="PF04059"/>
    </source>
</evidence>
<dbReference type="InterPro" id="IPR007201">
    <property type="entry name" value="Mei2-like_Rrm_C"/>
</dbReference>
<accession>A0A9N8KIP0</accession>
<reference evidence="2" key="1">
    <citation type="submission" date="2020-06" db="EMBL/GenBank/DDBJ databases">
        <authorList>
            <person name="Onetto C."/>
        </authorList>
    </citation>
    <scope>NUCLEOTIDE SEQUENCE</scope>
</reference>
<name>A0A9N8KIP0_9PEZI</name>
<dbReference type="AlphaFoldDB" id="A0A9N8KIP0"/>
<protein>
    <recommendedName>
        <fullName evidence="1">Mei2-like C-terminal RNA recognition motif domain-containing protein</fullName>
    </recommendedName>
</protein>
<dbReference type="EMBL" id="CAINUL010000013">
    <property type="protein sequence ID" value="CAD0111545.1"/>
    <property type="molecule type" value="Genomic_DNA"/>
</dbReference>
<evidence type="ECO:0000313" key="2">
    <source>
        <dbReference type="EMBL" id="CAD0111545.1"/>
    </source>
</evidence>
<proteinExistence type="predicted"/>
<organism evidence="2 3">
    <name type="scientific">Aureobasidium uvarum</name>
    <dbReference type="NCBI Taxonomy" id="2773716"/>
    <lineage>
        <taxon>Eukaryota</taxon>
        <taxon>Fungi</taxon>
        <taxon>Dikarya</taxon>
        <taxon>Ascomycota</taxon>
        <taxon>Pezizomycotina</taxon>
        <taxon>Dothideomycetes</taxon>
        <taxon>Dothideomycetidae</taxon>
        <taxon>Dothideales</taxon>
        <taxon>Saccotheciaceae</taxon>
        <taxon>Aureobasidium</taxon>
    </lineage>
</organism>
<dbReference type="Proteomes" id="UP000745764">
    <property type="component" value="Unassembled WGS sequence"/>
</dbReference>
<dbReference type="Pfam" id="PF04059">
    <property type="entry name" value="RRM_2"/>
    <property type="match status" value="1"/>
</dbReference>